<dbReference type="Proteomes" id="UP001157125">
    <property type="component" value="Unassembled WGS sequence"/>
</dbReference>
<dbReference type="EMBL" id="BSUN01000001">
    <property type="protein sequence ID" value="GMA37251.1"/>
    <property type="molecule type" value="Genomic_DNA"/>
</dbReference>
<accession>A0ABQ6IIP3</accession>
<sequence>MLENDRRRNTRNEGGELVSRADVESVFNNPDGFSWLGSDYRFDLIDTESTELYRAATGALGVSGAM</sequence>
<evidence type="ECO:0000313" key="1">
    <source>
        <dbReference type="EMBL" id="GMA37251.1"/>
    </source>
</evidence>
<evidence type="ECO:0000313" key="2">
    <source>
        <dbReference type="Proteomes" id="UP001157125"/>
    </source>
</evidence>
<comment type="caution">
    <text evidence="1">The sequence shown here is derived from an EMBL/GenBank/DDBJ whole genome shotgun (WGS) entry which is preliminary data.</text>
</comment>
<reference evidence="2" key="1">
    <citation type="journal article" date="2019" name="Int. J. Syst. Evol. Microbiol.">
        <title>The Global Catalogue of Microorganisms (GCM) 10K type strain sequencing project: providing services to taxonomists for standard genome sequencing and annotation.</title>
        <authorList>
            <consortium name="The Broad Institute Genomics Platform"/>
            <consortium name="The Broad Institute Genome Sequencing Center for Infectious Disease"/>
            <person name="Wu L."/>
            <person name="Ma J."/>
        </authorList>
    </citation>
    <scope>NUCLEOTIDE SEQUENCE [LARGE SCALE GENOMIC DNA]</scope>
    <source>
        <strain evidence="2">NBRC 112299</strain>
    </source>
</reference>
<proteinExistence type="predicted"/>
<dbReference type="RefSeq" id="WP_284329019.1">
    <property type="nucleotide sequence ID" value="NZ_BSUN01000001.1"/>
</dbReference>
<gene>
    <name evidence="1" type="ORF">GCM10025876_34550</name>
</gene>
<name>A0ABQ6IIP3_9MICO</name>
<protein>
    <submittedName>
        <fullName evidence="1">Uncharacterized protein</fullName>
    </submittedName>
</protein>
<organism evidence="1 2">
    <name type="scientific">Demequina litorisediminis</name>
    <dbReference type="NCBI Taxonomy" id="1849022"/>
    <lineage>
        <taxon>Bacteria</taxon>
        <taxon>Bacillati</taxon>
        <taxon>Actinomycetota</taxon>
        <taxon>Actinomycetes</taxon>
        <taxon>Micrococcales</taxon>
        <taxon>Demequinaceae</taxon>
        <taxon>Demequina</taxon>
    </lineage>
</organism>
<keyword evidence="2" id="KW-1185">Reference proteome</keyword>